<keyword evidence="5 8" id="KW-0812">Transmembrane</keyword>
<dbReference type="InterPro" id="IPR045861">
    <property type="entry name" value="CorA_cytoplasmic_dom"/>
</dbReference>
<comment type="subcellular location">
    <subcellularLocation>
        <location evidence="1">Cell membrane</location>
        <topology evidence="1">Multi-pass membrane protein</topology>
    </subcellularLocation>
    <subcellularLocation>
        <location evidence="8">Membrane</location>
        <topology evidence="8">Multi-pass membrane protein</topology>
    </subcellularLocation>
</comment>
<dbReference type="Pfam" id="PF01544">
    <property type="entry name" value="CorA"/>
    <property type="match status" value="1"/>
</dbReference>
<dbReference type="InterPro" id="IPR045863">
    <property type="entry name" value="CorA_TM1_TM2"/>
</dbReference>
<dbReference type="Proteomes" id="UP001596422">
    <property type="component" value="Unassembled WGS sequence"/>
</dbReference>
<evidence type="ECO:0000256" key="5">
    <source>
        <dbReference type="ARBA" id="ARBA00022692"/>
    </source>
</evidence>
<evidence type="ECO:0000256" key="1">
    <source>
        <dbReference type="ARBA" id="ARBA00004651"/>
    </source>
</evidence>
<evidence type="ECO:0000256" key="9">
    <source>
        <dbReference type="SAM" id="MobiDB-lite"/>
    </source>
</evidence>
<dbReference type="Gene3D" id="3.30.460.20">
    <property type="entry name" value="CorA soluble domain-like"/>
    <property type="match status" value="1"/>
</dbReference>
<gene>
    <name evidence="8 10" type="primary">corA</name>
    <name evidence="10" type="ORF">ACFQDL_20265</name>
</gene>
<dbReference type="InterPro" id="IPR002523">
    <property type="entry name" value="MgTranspt_CorA/ZnTranspt_ZntB"/>
</dbReference>
<protein>
    <recommendedName>
        <fullName evidence="8">Magnesium transport protein CorA</fullName>
    </recommendedName>
</protein>
<keyword evidence="11" id="KW-1185">Reference proteome</keyword>
<evidence type="ECO:0000256" key="6">
    <source>
        <dbReference type="ARBA" id="ARBA00022989"/>
    </source>
</evidence>
<dbReference type="SUPFAM" id="SSF144083">
    <property type="entry name" value="Magnesium transport protein CorA, transmembrane region"/>
    <property type="match status" value="1"/>
</dbReference>
<evidence type="ECO:0000313" key="10">
    <source>
        <dbReference type="EMBL" id="MFC6672137.1"/>
    </source>
</evidence>
<keyword evidence="6 8" id="KW-1133">Transmembrane helix</keyword>
<accession>A0ABW2A416</accession>
<feature type="transmembrane region" description="Helical" evidence="8">
    <location>
        <begin position="336"/>
        <end position="356"/>
    </location>
</feature>
<evidence type="ECO:0000256" key="8">
    <source>
        <dbReference type="RuleBase" id="RU362010"/>
    </source>
</evidence>
<keyword evidence="3 8" id="KW-0813">Transport</keyword>
<comment type="function">
    <text evidence="8">Mediates influx of magnesium ions.</text>
</comment>
<dbReference type="InterPro" id="IPR004488">
    <property type="entry name" value="Mg/Co-transport_prot_CorA"/>
</dbReference>
<reference evidence="11" key="1">
    <citation type="journal article" date="2019" name="Int. J. Syst. Evol. Microbiol.">
        <title>The Global Catalogue of Microorganisms (GCM) 10K type strain sequencing project: providing services to taxonomists for standard genome sequencing and annotation.</title>
        <authorList>
            <consortium name="The Broad Institute Genomics Platform"/>
            <consortium name="The Broad Institute Genome Sequencing Center for Infectious Disease"/>
            <person name="Wu L."/>
            <person name="Ma J."/>
        </authorList>
    </citation>
    <scope>NUCLEOTIDE SEQUENCE [LARGE SCALE GENOMIC DNA]</scope>
    <source>
        <strain evidence="11">NBRC 111756</strain>
    </source>
</reference>
<comment type="similarity">
    <text evidence="2 8">Belongs to the CorA metal ion transporter (MIT) (TC 1.A.35) family.</text>
</comment>
<evidence type="ECO:0000256" key="3">
    <source>
        <dbReference type="ARBA" id="ARBA00022448"/>
    </source>
</evidence>
<dbReference type="Gene3D" id="1.20.58.340">
    <property type="entry name" value="Magnesium transport protein CorA, transmembrane region"/>
    <property type="match status" value="2"/>
</dbReference>
<dbReference type="RefSeq" id="WP_379910596.1">
    <property type="nucleotide sequence ID" value="NZ_JBHSWE010000001.1"/>
</dbReference>
<dbReference type="PANTHER" id="PTHR46494">
    <property type="entry name" value="CORA FAMILY METAL ION TRANSPORTER (EUROFUNG)"/>
    <property type="match status" value="1"/>
</dbReference>
<feature type="region of interest" description="Disordered" evidence="9">
    <location>
        <begin position="1"/>
        <end position="20"/>
    </location>
</feature>
<evidence type="ECO:0000256" key="7">
    <source>
        <dbReference type="ARBA" id="ARBA00023136"/>
    </source>
</evidence>
<comment type="caution">
    <text evidence="10">The sequence shown here is derived from an EMBL/GenBank/DDBJ whole genome shotgun (WGS) entry which is preliminary data.</text>
</comment>
<organism evidence="10 11">
    <name type="scientific">Marinobacterium aestuariivivens</name>
    <dbReference type="NCBI Taxonomy" id="1698799"/>
    <lineage>
        <taxon>Bacteria</taxon>
        <taxon>Pseudomonadati</taxon>
        <taxon>Pseudomonadota</taxon>
        <taxon>Gammaproteobacteria</taxon>
        <taxon>Oceanospirillales</taxon>
        <taxon>Oceanospirillaceae</taxon>
        <taxon>Marinobacterium</taxon>
    </lineage>
</organism>
<dbReference type="NCBIfam" id="TIGR00383">
    <property type="entry name" value="corA"/>
    <property type="match status" value="1"/>
</dbReference>
<dbReference type="EMBL" id="JBHSWE010000001">
    <property type="protein sequence ID" value="MFC6672137.1"/>
    <property type="molecule type" value="Genomic_DNA"/>
</dbReference>
<dbReference type="PANTHER" id="PTHR46494:SF1">
    <property type="entry name" value="CORA FAMILY METAL ION TRANSPORTER (EUROFUNG)"/>
    <property type="match status" value="1"/>
</dbReference>
<name>A0ABW2A416_9GAMM</name>
<proteinExistence type="inferred from homology"/>
<sequence length="362" mass="41551">MPISTPSDPVPATDTWTTQPGLSPGTPVFVGERKLDQARIQILDYTRARLDEYNDVNSDDCRRLRASDSVTWVNVGGLHDVGLITEIASVFELHPLTLEDIVNSTQRPKVEEYDDYLFIALKMLRYNAERNAVEIEHISLILGQGFVLTFLEDGGDVFDAVRRRIRLKKGRIRGQGPDYLCYALADAVVDHYFLALEQFGDYIESLDEAILDSPQTSHIQEIHRLKRDAIRVRKAVWPLREEIGFLDKSDSPLIAPETGIYMRDLYDHIVQTIEMVEGYRDILASLHDTSLSTVSQRLNEVMKLLTMIATIFIPLTFIVGVYGMNFRHMPELEWSWGYFLIWGLMILIALGMVIQFKRRGWW</sequence>
<evidence type="ECO:0000256" key="4">
    <source>
        <dbReference type="ARBA" id="ARBA00022475"/>
    </source>
</evidence>
<dbReference type="SUPFAM" id="SSF143865">
    <property type="entry name" value="CorA soluble domain-like"/>
    <property type="match status" value="1"/>
</dbReference>
<keyword evidence="4 8" id="KW-1003">Cell membrane</keyword>
<evidence type="ECO:0000313" key="11">
    <source>
        <dbReference type="Proteomes" id="UP001596422"/>
    </source>
</evidence>
<dbReference type="CDD" id="cd12828">
    <property type="entry name" value="TmCorA-like_1"/>
    <property type="match status" value="1"/>
</dbReference>
<evidence type="ECO:0000256" key="2">
    <source>
        <dbReference type="ARBA" id="ARBA00009765"/>
    </source>
</evidence>
<feature type="transmembrane region" description="Helical" evidence="8">
    <location>
        <begin position="304"/>
        <end position="324"/>
    </location>
</feature>
<keyword evidence="8" id="KW-0460">Magnesium</keyword>
<keyword evidence="8" id="KW-0406">Ion transport</keyword>
<keyword evidence="7 8" id="KW-0472">Membrane</keyword>